<keyword evidence="3" id="KW-1185">Reference proteome</keyword>
<evidence type="ECO:0000313" key="3">
    <source>
        <dbReference type="Proteomes" id="UP000237344"/>
    </source>
</evidence>
<name>A0A2S3W4D2_9PROT</name>
<sequence>MNIQPVTVPAFLVMSLCLCGHSWPVAAAAPVTQAPPSQAGGDSNRPVIITSDTPAFCNRLIGIIDAYGPGLPHDIDDLRAHGADLCREGRVRSGIIRLRRALVELKETTHS</sequence>
<comment type="caution">
    <text evidence="2">The sequence shown here is derived from an EMBL/GenBank/DDBJ whole genome shotgun (WGS) entry which is preliminary data.</text>
</comment>
<feature type="chain" id="PRO_5015591710" description="UrcA family protein" evidence="1">
    <location>
        <begin position="28"/>
        <end position="111"/>
    </location>
</feature>
<dbReference type="RefSeq" id="WP_110094314.1">
    <property type="nucleotide sequence ID" value="NZ_NKUE01000004.1"/>
</dbReference>
<dbReference type="OrthoDB" id="7275517at2"/>
<evidence type="ECO:0000256" key="1">
    <source>
        <dbReference type="SAM" id="SignalP"/>
    </source>
</evidence>
<organism evidence="2 3">
    <name type="scientific">Novacetimonas maltaceti</name>
    <dbReference type="NCBI Taxonomy" id="1203393"/>
    <lineage>
        <taxon>Bacteria</taxon>
        <taxon>Pseudomonadati</taxon>
        <taxon>Pseudomonadota</taxon>
        <taxon>Alphaproteobacteria</taxon>
        <taxon>Acetobacterales</taxon>
        <taxon>Acetobacteraceae</taxon>
        <taxon>Novacetimonas</taxon>
    </lineage>
</organism>
<reference evidence="2 3" key="1">
    <citation type="submission" date="2018-01" db="EMBL/GenBank/DDBJ databases">
        <title>Draft Genome Sequence of Komagataeibacter maltaceti LMG 1529, a Vinegar Producing Acetic Acid Bacterium Isolated from Malt Vinegar Brewery Acetifiers.</title>
        <authorList>
            <person name="Zhang Q."/>
            <person name="Hollensteiner J."/>
            <person name="Poehlein A."/>
            <person name="Daniel R."/>
        </authorList>
    </citation>
    <scope>NUCLEOTIDE SEQUENCE [LARGE SCALE GENOMIC DNA]</scope>
    <source>
        <strain evidence="2 3">LMG 1529</strain>
    </source>
</reference>
<dbReference type="Proteomes" id="UP000237344">
    <property type="component" value="Unassembled WGS sequence"/>
</dbReference>
<dbReference type="EMBL" id="POTC01000005">
    <property type="protein sequence ID" value="POF63668.1"/>
    <property type="molecule type" value="Genomic_DNA"/>
</dbReference>
<keyword evidence="1" id="KW-0732">Signal</keyword>
<dbReference type="AlphaFoldDB" id="A0A2S3W4D2"/>
<gene>
    <name evidence="2" type="ORF">KMAL_06340</name>
</gene>
<evidence type="ECO:0000313" key="2">
    <source>
        <dbReference type="EMBL" id="POF63668.1"/>
    </source>
</evidence>
<protein>
    <recommendedName>
        <fullName evidence="4">UrcA family protein</fullName>
    </recommendedName>
</protein>
<feature type="signal peptide" evidence="1">
    <location>
        <begin position="1"/>
        <end position="27"/>
    </location>
</feature>
<accession>A0A2S3W4D2</accession>
<evidence type="ECO:0008006" key="4">
    <source>
        <dbReference type="Google" id="ProtNLM"/>
    </source>
</evidence>
<proteinExistence type="predicted"/>